<gene>
    <name evidence="6" type="primary">pepT</name>
    <name evidence="6" type="ORF">GCM10011507_05550</name>
</gene>
<sequence>MTIAAAQNRITHLASQTAVHRTFHWLHLHQPQLRQWLLDVVRIPAPPFAEQARAAWMLDRFHQLDLSNAHIDEAGNALAEISSESPADSPVILISAHLDTVFPAGTSCEPIAPPDTSRIYAPGICDNAAGLTGLLAIVAALKHANISPPVSILFAANVGEEGEGDLRGMRHLFERSPYANRIAAALILDGSGSSAAVTRALGSLRFRITVTGPGGHSWSDAGAPNPILILSQTLLQLAAIPLPSDPLTTLNVGSISGGTSINSIPESATALLDLRSEDPVQLTRTAAQIREIADSVLPSASPRFTHHSPKISIETIGNRPAGALDPHSPILHALRAVDRHLNIRTELRLGSTDANIPIAKGIPALALGTGGIGGGIHTLQEWYDPTGRETALRRILLTLLDIVQTTSEAATLLPTHRV</sequence>
<feature type="domain" description="Peptidase M20 dimerisation" evidence="5">
    <location>
        <begin position="202"/>
        <end position="298"/>
    </location>
</feature>
<dbReference type="SUPFAM" id="SSF55031">
    <property type="entry name" value="Bacterial exopeptidase dimerisation domain"/>
    <property type="match status" value="1"/>
</dbReference>
<evidence type="ECO:0000259" key="5">
    <source>
        <dbReference type="Pfam" id="PF07687"/>
    </source>
</evidence>
<proteinExistence type="predicted"/>
<evidence type="ECO:0000256" key="4">
    <source>
        <dbReference type="ARBA" id="ARBA00022833"/>
    </source>
</evidence>
<dbReference type="PANTHER" id="PTHR43808:SF17">
    <property type="entry name" value="PEPTIDASE M20"/>
    <property type="match status" value="1"/>
</dbReference>
<dbReference type="InterPro" id="IPR036264">
    <property type="entry name" value="Bact_exopeptidase_dim_dom"/>
</dbReference>
<dbReference type="InterPro" id="IPR011650">
    <property type="entry name" value="Peptidase_M20_dimer"/>
</dbReference>
<organism evidence="6 7">
    <name type="scientific">Edaphobacter acidisoli</name>
    <dbReference type="NCBI Taxonomy" id="2040573"/>
    <lineage>
        <taxon>Bacteria</taxon>
        <taxon>Pseudomonadati</taxon>
        <taxon>Acidobacteriota</taxon>
        <taxon>Terriglobia</taxon>
        <taxon>Terriglobales</taxon>
        <taxon>Acidobacteriaceae</taxon>
        <taxon>Edaphobacter</taxon>
    </lineage>
</organism>
<evidence type="ECO:0000313" key="6">
    <source>
        <dbReference type="EMBL" id="GGA57108.1"/>
    </source>
</evidence>
<evidence type="ECO:0000256" key="1">
    <source>
        <dbReference type="ARBA" id="ARBA00001947"/>
    </source>
</evidence>
<dbReference type="Gene3D" id="3.30.70.360">
    <property type="match status" value="1"/>
</dbReference>
<comment type="caution">
    <text evidence="6">The sequence shown here is derived from an EMBL/GenBank/DDBJ whole genome shotgun (WGS) entry which is preliminary data.</text>
</comment>
<dbReference type="InterPro" id="IPR002933">
    <property type="entry name" value="Peptidase_M20"/>
</dbReference>
<dbReference type="Gene3D" id="3.40.630.10">
    <property type="entry name" value="Zn peptidases"/>
    <property type="match status" value="1"/>
</dbReference>
<keyword evidence="4" id="KW-0862">Zinc</keyword>
<dbReference type="RefSeq" id="WP_188757799.1">
    <property type="nucleotide sequence ID" value="NZ_BMJB01000001.1"/>
</dbReference>
<name>A0A916RHQ6_9BACT</name>
<dbReference type="Pfam" id="PF07687">
    <property type="entry name" value="M20_dimer"/>
    <property type="match status" value="1"/>
</dbReference>
<reference evidence="6" key="1">
    <citation type="journal article" date="2014" name="Int. J. Syst. Evol. Microbiol.">
        <title>Complete genome sequence of Corynebacterium casei LMG S-19264T (=DSM 44701T), isolated from a smear-ripened cheese.</title>
        <authorList>
            <consortium name="US DOE Joint Genome Institute (JGI-PGF)"/>
            <person name="Walter F."/>
            <person name="Albersmeier A."/>
            <person name="Kalinowski J."/>
            <person name="Ruckert C."/>
        </authorList>
    </citation>
    <scope>NUCLEOTIDE SEQUENCE</scope>
    <source>
        <strain evidence="6">CGMCC 1.15447</strain>
    </source>
</reference>
<dbReference type="PANTHER" id="PTHR43808">
    <property type="entry name" value="ACETYLORNITHINE DEACETYLASE"/>
    <property type="match status" value="1"/>
</dbReference>
<dbReference type="SUPFAM" id="SSF53187">
    <property type="entry name" value="Zn-dependent exopeptidases"/>
    <property type="match status" value="1"/>
</dbReference>
<accession>A0A916RHQ6</accession>
<dbReference type="InterPro" id="IPR050072">
    <property type="entry name" value="Peptidase_M20A"/>
</dbReference>
<dbReference type="AlphaFoldDB" id="A0A916RHQ6"/>
<dbReference type="Pfam" id="PF01546">
    <property type="entry name" value="Peptidase_M20"/>
    <property type="match status" value="1"/>
</dbReference>
<comment type="cofactor">
    <cofactor evidence="1">
        <name>Zn(2+)</name>
        <dbReference type="ChEBI" id="CHEBI:29105"/>
    </cofactor>
</comment>
<reference evidence="6" key="2">
    <citation type="submission" date="2020-09" db="EMBL/GenBank/DDBJ databases">
        <authorList>
            <person name="Sun Q."/>
            <person name="Zhou Y."/>
        </authorList>
    </citation>
    <scope>NUCLEOTIDE SEQUENCE</scope>
    <source>
        <strain evidence="6">CGMCC 1.15447</strain>
    </source>
</reference>
<keyword evidence="2" id="KW-0479">Metal-binding</keyword>
<protein>
    <submittedName>
        <fullName evidence="6">Peptidase M20</fullName>
    </submittedName>
</protein>
<dbReference type="Proteomes" id="UP000648801">
    <property type="component" value="Unassembled WGS sequence"/>
</dbReference>
<dbReference type="GO" id="GO:0046872">
    <property type="term" value="F:metal ion binding"/>
    <property type="evidence" value="ECO:0007669"/>
    <property type="project" value="UniProtKB-KW"/>
</dbReference>
<dbReference type="PROSITE" id="PS00758">
    <property type="entry name" value="ARGE_DAPE_CPG2_1"/>
    <property type="match status" value="1"/>
</dbReference>
<keyword evidence="3" id="KW-0378">Hydrolase</keyword>
<dbReference type="EMBL" id="BMJB01000001">
    <property type="protein sequence ID" value="GGA57108.1"/>
    <property type="molecule type" value="Genomic_DNA"/>
</dbReference>
<dbReference type="GO" id="GO:0016787">
    <property type="term" value="F:hydrolase activity"/>
    <property type="evidence" value="ECO:0007669"/>
    <property type="project" value="UniProtKB-KW"/>
</dbReference>
<evidence type="ECO:0000256" key="2">
    <source>
        <dbReference type="ARBA" id="ARBA00022723"/>
    </source>
</evidence>
<dbReference type="InterPro" id="IPR001261">
    <property type="entry name" value="ArgE/DapE_CS"/>
</dbReference>
<keyword evidence="7" id="KW-1185">Reference proteome</keyword>
<evidence type="ECO:0000313" key="7">
    <source>
        <dbReference type="Proteomes" id="UP000648801"/>
    </source>
</evidence>
<evidence type="ECO:0000256" key="3">
    <source>
        <dbReference type="ARBA" id="ARBA00022801"/>
    </source>
</evidence>